<evidence type="ECO:0000256" key="2">
    <source>
        <dbReference type="SAM" id="SignalP"/>
    </source>
</evidence>
<dbReference type="Pfam" id="PF00722">
    <property type="entry name" value="Glyco_hydro_16"/>
    <property type="match status" value="1"/>
</dbReference>
<dbReference type="InterPro" id="IPR000757">
    <property type="entry name" value="Beta-glucanase-like"/>
</dbReference>
<feature type="signal peptide" evidence="2">
    <location>
        <begin position="1"/>
        <end position="21"/>
    </location>
</feature>
<dbReference type="Gene3D" id="2.60.120.200">
    <property type="match status" value="1"/>
</dbReference>
<dbReference type="PROSITE" id="PS51257">
    <property type="entry name" value="PROKAR_LIPOPROTEIN"/>
    <property type="match status" value="1"/>
</dbReference>
<dbReference type="InterPro" id="IPR050546">
    <property type="entry name" value="Glycosyl_Hydrlase_16"/>
</dbReference>
<reference evidence="4 5" key="1">
    <citation type="journal article" date="2019" name="Nat. Med.">
        <title>A library of human gut bacterial isolates paired with longitudinal multiomics data enables mechanistic microbiome research.</title>
        <authorList>
            <person name="Poyet M."/>
            <person name="Groussin M."/>
            <person name="Gibbons S.M."/>
            <person name="Avila-Pacheco J."/>
            <person name="Jiang X."/>
            <person name="Kearney S.M."/>
            <person name="Perrotta A.R."/>
            <person name="Berdy B."/>
            <person name="Zhao S."/>
            <person name="Lieberman T.D."/>
            <person name="Swanson P.K."/>
            <person name="Smith M."/>
            <person name="Roesemann S."/>
            <person name="Alexander J.E."/>
            <person name="Rich S.A."/>
            <person name="Livny J."/>
            <person name="Vlamakis H."/>
            <person name="Clish C."/>
            <person name="Bullock K."/>
            <person name="Deik A."/>
            <person name="Scott J."/>
            <person name="Pierce K.A."/>
            <person name="Xavier R.J."/>
            <person name="Alm E.J."/>
        </authorList>
    </citation>
    <scope>NUCLEOTIDE SEQUENCE [LARGE SCALE GENOMIC DNA]</scope>
    <source>
        <strain evidence="4 5">BIOML-A10</strain>
    </source>
</reference>
<dbReference type="SUPFAM" id="SSF49899">
    <property type="entry name" value="Concanavalin A-like lectins/glucanases"/>
    <property type="match status" value="1"/>
</dbReference>
<dbReference type="PANTHER" id="PTHR10963:SF55">
    <property type="entry name" value="GLYCOSIDE HYDROLASE FAMILY 16 PROTEIN"/>
    <property type="match status" value="1"/>
</dbReference>
<protein>
    <submittedName>
        <fullName evidence="4">Glycoside hydrolase family 16 protein</fullName>
    </submittedName>
</protein>
<sequence>MKRKTMSLFMPWIYATLSLLVGCGSDNEETPPINSNVTVSLNIDDVNSSSSLLCNIEIQVTETGNMELEEKGVCYSKTNELPTASDPKETTSEGAFKSFSLEVKGLESLTSYYLRPFVKTKNKVFYGYAQQIKTLGGTAEYYPVSKDSEIPMIDGYKLAWSDEFNANGKPSKDWSYENGFMRNEELQWYQPDNASIKNGCLILEGRKEKVTNPNFIPGSSDWKTNRNVAEYTSSSINTSKSHSFKYGRFEIRAKLPVSQGAWPAIWLLGNQWEWPLSGEIDILELYLVSNRPNILANACWGSSEPWTPIWNRKNFTLSSFEGKDKNWADKFHIWRMDWDSDFIRIYLDDDLLNEIDLKTTQNQGWNGNFENPFSNDVENFGCYILLNLAIGSNAGTPDDSAFPLRYKVDYVRVYQKK</sequence>
<keyword evidence="4" id="KW-0378">Hydrolase</keyword>
<dbReference type="InterPro" id="IPR013320">
    <property type="entry name" value="ConA-like_dom_sf"/>
</dbReference>
<evidence type="ECO:0000256" key="1">
    <source>
        <dbReference type="ARBA" id="ARBA00006865"/>
    </source>
</evidence>
<comment type="similarity">
    <text evidence="1">Belongs to the glycosyl hydrolase 16 family.</text>
</comment>
<dbReference type="EMBL" id="VWMK01000011">
    <property type="protein sequence ID" value="KAA3764563.1"/>
    <property type="molecule type" value="Genomic_DNA"/>
</dbReference>
<evidence type="ECO:0000313" key="4">
    <source>
        <dbReference type="EMBL" id="KAA3764563.1"/>
    </source>
</evidence>
<accession>A0A7J4XI40</accession>
<dbReference type="Proteomes" id="UP000422221">
    <property type="component" value="Unassembled WGS sequence"/>
</dbReference>
<evidence type="ECO:0000313" key="5">
    <source>
        <dbReference type="Proteomes" id="UP000422221"/>
    </source>
</evidence>
<dbReference type="CDD" id="cd08023">
    <property type="entry name" value="GH16_laminarinase_like"/>
    <property type="match status" value="1"/>
</dbReference>
<organism evidence="4 5">
    <name type="scientific">Bacteroides salyersiae</name>
    <dbReference type="NCBI Taxonomy" id="291644"/>
    <lineage>
        <taxon>Bacteria</taxon>
        <taxon>Pseudomonadati</taxon>
        <taxon>Bacteroidota</taxon>
        <taxon>Bacteroidia</taxon>
        <taxon>Bacteroidales</taxon>
        <taxon>Bacteroidaceae</taxon>
        <taxon>Bacteroides</taxon>
    </lineage>
</organism>
<dbReference type="GO" id="GO:0005975">
    <property type="term" value="P:carbohydrate metabolic process"/>
    <property type="evidence" value="ECO:0007669"/>
    <property type="project" value="InterPro"/>
</dbReference>
<evidence type="ECO:0000259" key="3">
    <source>
        <dbReference type="PROSITE" id="PS51762"/>
    </source>
</evidence>
<dbReference type="PANTHER" id="PTHR10963">
    <property type="entry name" value="GLYCOSYL HYDROLASE-RELATED"/>
    <property type="match status" value="1"/>
</dbReference>
<dbReference type="AlphaFoldDB" id="A0A7J4XI40"/>
<name>A0A7J4XI40_9BACE</name>
<keyword evidence="2" id="KW-0732">Signal</keyword>
<feature type="domain" description="GH16" evidence="3">
    <location>
        <begin position="143"/>
        <end position="417"/>
    </location>
</feature>
<gene>
    <name evidence="4" type="ORF">F3F73_11935</name>
</gene>
<feature type="chain" id="PRO_5029770126" evidence="2">
    <location>
        <begin position="22"/>
        <end position="417"/>
    </location>
</feature>
<comment type="caution">
    <text evidence="4">The sequence shown here is derived from an EMBL/GenBank/DDBJ whole genome shotgun (WGS) entry which is preliminary data.</text>
</comment>
<dbReference type="GO" id="GO:0004553">
    <property type="term" value="F:hydrolase activity, hydrolyzing O-glycosyl compounds"/>
    <property type="evidence" value="ECO:0007669"/>
    <property type="project" value="InterPro"/>
</dbReference>
<dbReference type="PROSITE" id="PS51762">
    <property type="entry name" value="GH16_2"/>
    <property type="match status" value="1"/>
</dbReference>
<dbReference type="RefSeq" id="WP_130058259.1">
    <property type="nucleotide sequence ID" value="NZ_RCXT01000003.1"/>
</dbReference>
<proteinExistence type="inferred from homology"/>